<feature type="domain" description="GspL cytoplasmic actin-ATPase-like" evidence="9">
    <location>
        <begin position="40"/>
        <end position="260"/>
    </location>
</feature>
<evidence type="ECO:0000313" key="11">
    <source>
        <dbReference type="EMBL" id="VAW95100.1"/>
    </source>
</evidence>
<evidence type="ECO:0000256" key="2">
    <source>
        <dbReference type="ARBA" id="ARBA00022448"/>
    </source>
</evidence>
<evidence type="ECO:0000259" key="10">
    <source>
        <dbReference type="Pfam" id="PF12693"/>
    </source>
</evidence>
<dbReference type="Pfam" id="PF05134">
    <property type="entry name" value="T2SSL"/>
    <property type="match status" value="1"/>
</dbReference>
<dbReference type="Gene3D" id="3.30.1360.100">
    <property type="entry name" value="General secretion pathway protein M, EpsM"/>
    <property type="match status" value="1"/>
</dbReference>
<dbReference type="Gene3D" id="3.30.420.380">
    <property type="match status" value="1"/>
</dbReference>
<evidence type="ECO:0000256" key="1">
    <source>
        <dbReference type="ARBA" id="ARBA00004377"/>
    </source>
</evidence>
<keyword evidence="7" id="KW-1133">Transmembrane helix</keyword>
<keyword evidence="5" id="KW-0812">Transmembrane</keyword>
<keyword evidence="8" id="KW-0472">Membrane</keyword>
<dbReference type="SUPFAM" id="SSF53067">
    <property type="entry name" value="Actin-like ATPase domain"/>
    <property type="match status" value="1"/>
</dbReference>
<evidence type="ECO:0000256" key="6">
    <source>
        <dbReference type="ARBA" id="ARBA00022927"/>
    </source>
</evidence>
<dbReference type="AlphaFoldDB" id="A0A3B1A0M1"/>
<evidence type="ECO:0000256" key="3">
    <source>
        <dbReference type="ARBA" id="ARBA00022475"/>
    </source>
</evidence>
<dbReference type="InterPro" id="IPR025691">
    <property type="entry name" value="GspL_pp_dom"/>
</dbReference>
<keyword evidence="3" id="KW-1003">Cell membrane</keyword>
<keyword evidence="4" id="KW-0997">Cell inner membrane</keyword>
<accession>A0A3B1A0M1</accession>
<name>A0A3B1A0M1_9ZZZZ</name>
<keyword evidence="2" id="KW-0813">Transport</keyword>
<dbReference type="CDD" id="cd24017">
    <property type="entry name" value="ASKHA_T2SSL_N"/>
    <property type="match status" value="1"/>
</dbReference>
<evidence type="ECO:0000256" key="4">
    <source>
        <dbReference type="ARBA" id="ARBA00022519"/>
    </source>
</evidence>
<dbReference type="GO" id="GO:0005886">
    <property type="term" value="C:plasma membrane"/>
    <property type="evidence" value="ECO:0007669"/>
    <property type="project" value="UniProtKB-SubCell"/>
</dbReference>
<comment type="subcellular location">
    <subcellularLocation>
        <location evidence="1">Cell inner membrane</location>
        <topology evidence="1">Single-pass membrane protein</topology>
    </subcellularLocation>
</comment>
<evidence type="ECO:0008006" key="12">
    <source>
        <dbReference type="Google" id="ProtNLM"/>
    </source>
</evidence>
<sequence>MRKQLILPLPADGLNETDELSWVLRDDERPAGSLFRGILAEAVKQAAGARVVVLVPGEDVLLASAELPGLNRQRLARAVPFALEEQLASDVENMHFALGSRSDDGRIHNAVVAREKIAAWLESLRAAGLQADVMLSEVLAVPREAANDAGRHWSLLIDGLRCLLRTDSQHGLALDLNNLPVVLQAALDEAGDSLPASLDVKICGDDTFSGSDDDRQLARVCEEAGIDRVLQPQEEDGALLLARGFDEKEAINLLQGDYSRRGQLEKLLRPWRPAILLLGLWLVVLLGAMGLEYSRLSQQDAEIREQITALYREAFPEARKVVDPRVQMERGLAKLRGSGGGQTDLLGFIGQAGPILKATPGLKLRSLRYKENRLDIDLEISSLQTLDKLKQRLADEAGLTVEIVSASSRDGKVESRIALHGGGGA</sequence>
<keyword evidence="6" id="KW-0653">Protein transport</keyword>
<dbReference type="PIRSF" id="PIRSF015761">
    <property type="entry name" value="Protein_L"/>
    <property type="match status" value="1"/>
</dbReference>
<dbReference type="GO" id="GO:0015628">
    <property type="term" value="P:protein secretion by the type II secretion system"/>
    <property type="evidence" value="ECO:0007669"/>
    <property type="project" value="InterPro"/>
</dbReference>
<dbReference type="Pfam" id="PF12693">
    <property type="entry name" value="GspL_C"/>
    <property type="match status" value="1"/>
</dbReference>
<dbReference type="NCBIfam" id="TIGR01709">
    <property type="entry name" value="typeII_sec_gspL"/>
    <property type="match status" value="1"/>
</dbReference>
<protein>
    <recommendedName>
        <fullName evidence="12">General secretion pathway protein L</fullName>
    </recommendedName>
</protein>
<organism evidence="11">
    <name type="scientific">hydrothermal vent metagenome</name>
    <dbReference type="NCBI Taxonomy" id="652676"/>
    <lineage>
        <taxon>unclassified sequences</taxon>
        <taxon>metagenomes</taxon>
        <taxon>ecological metagenomes</taxon>
    </lineage>
</organism>
<evidence type="ECO:0000256" key="7">
    <source>
        <dbReference type="ARBA" id="ARBA00022989"/>
    </source>
</evidence>
<evidence type="ECO:0000256" key="5">
    <source>
        <dbReference type="ARBA" id="ARBA00022692"/>
    </source>
</evidence>
<evidence type="ECO:0000259" key="9">
    <source>
        <dbReference type="Pfam" id="PF05134"/>
    </source>
</evidence>
<dbReference type="InterPro" id="IPR043129">
    <property type="entry name" value="ATPase_NBD"/>
</dbReference>
<dbReference type="GO" id="GO:0009276">
    <property type="term" value="C:Gram-negative-bacterium-type cell wall"/>
    <property type="evidence" value="ECO:0007669"/>
    <property type="project" value="InterPro"/>
</dbReference>
<dbReference type="GO" id="GO:0015627">
    <property type="term" value="C:type II protein secretion system complex"/>
    <property type="evidence" value="ECO:0007669"/>
    <property type="project" value="InterPro"/>
</dbReference>
<dbReference type="InterPro" id="IPR024230">
    <property type="entry name" value="GspL_cyto_dom"/>
</dbReference>
<gene>
    <name evidence="11" type="ORF">MNBD_GAMMA20-2414</name>
</gene>
<proteinExistence type="predicted"/>
<feature type="domain" description="GspL periplasmic" evidence="10">
    <location>
        <begin position="266"/>
        <end position="419"/>
    </location>
</feature>
<evidence type="ECO:0000256" key="8">
    <source>
        <dbReference type="ARBA" id="ARBA00023136"/>
    </source>
</evidence>
<reference evidence="11" key="1">
    <citation type="submission" date="2018-06" db="EMBL/GenBank/DDBJ databases">
        <authorList>
            <person name="Zhirakovskaya E."/>
        </authorList>
    </citation>
    <scope>NUCLEOTIDE SEQUENCE</scope>
</reference>
<dbReference type="InterPro" id="IPR007812">
    <property type="entry name" value="T2SS_protein-GspL"/>
</dbReference>
<dbReference type="EMBL" id="UOFU01000064">
    <property type="protein sequence ID" value="VAW95100.1"/>
    <property type="molecule type" value="Genomic_DNA"/>
</dbReference>